<organism evidence="2 3">
    <name type="scientific">Phytophthora sojae (strain P6497)</name>
    <name type="common">Soybean stem and root rot agent</name>
    <name type="synonym">Phytophthora megasperma f. sp. glycines</name>
    <dbReference type="NCBI Taxonomy" id="1094619"/>
    <lineage>
        <taxon>Eukaryota</taxon>
        <taxon>Sar</taxon>
        <taxon>Stramenopiles</taxon>
        <taxon>Oomycota</taxon>
        <taxon>Peronosporomycetes</taxon>
        <taxon>Peronosporales</taxon>
        <taxon>Peronosporaceae</taxon>
        <taxon>Phytophthora</taxon>
    </lineage>
</organism>
<dbReference type="AlphaFoldDB" id="G4Z9B4"/>
<reference evidence="2 3" key="1">
    <citation type="journal article" date="2006" name="Science">
        <title>Phytophthora genome sequences uncover evolutionary origins and mechanisms of pathogenesis.</title>
        <authorList>
            <person name="Tyler B.M."/>
            <person name="Tripathy S."/>
            <person name="Zhang X."/>
            <person name="Dehal P."/>
            <person name="Jiang R.H."/>
            <person name="Aerts A."/>
            <person name="Arredondo F.D."/>
            <person name="Baxter L."/>
            <person name="Bensasson D."/>
            <person name="Beynon J.L."/>
            <person name="Chapman J."/>
            <person name="Damasceno C.M."/>
            <person name="Dorrance A.E."/>
            <person name="Dou D."/>
            <person name="Dickerman A.W."/>
            <person name="Dubchak I.L."/>
            <person name="Garbelotto M."/>
            <person name="Gijzen M."/>
            <person name="Gordon S.G."/>
            <person name="Govers F."/>
            <person name="Grunwald N.J."/>
            <person name="Huang W."/>
            <person name="Ivors K.L."/>
            <person name="Jones R.W."/>
            <person name="Kamoun S."/>
            <person name="Krampis K."/>
            <person name="Lamour K.H."/>
            <person name="Lee M.K."/>
            <person name="McDonald W.H."/>
            <person name="Medina M."/>
            <person name="Meijer H.J."/>
            <person name="Nordberg E.K."/>
            <person name="Maclean D.J."/>
            <person name="Ospina-Giraldo M.D."/>
            <person name="Morris P.F."/>
            <person name="Phuntumart V."/>
            <person name="Putnam N.H."/>
            <person name="Rash S."/>
            <person name="Rose J.K."/>
            <person name="Sakihama Y."/>
            <person name="Salamov A.A."/>
            <person name="Savidor A."/>
            <person name="Scheuring C.F."/>
            <person name="Smith B.M."/>
            <person name="Sobral B.W."/>
            <person name="Terry A."/>
            <person name="Torto-Alalibo T.A."/>
            <person name="Win J."/>
            <person name="Xu Z."/>
            <person name="Zhang H."/>
            <person name="Grigoriev I.V."/>
            <person name="Rokhsar D.S."/>
            <person name="Boore J.L."/>
        </authorList>
    </citation>
    <scope>NUCLEOTIDE SEQUENCE [LARGE SCALE GENOMIC DNA]</scope>
    <source>
        <strain evidence="2 3">P6497</strain>
    </source>
</reference>
<dbReference type="EMBL" id="JH159153">
    <property type="protein sequence ID" value="EGZ21915.1"/>
    <property type="molecule type" value="Genomic_DNA"/>
</dbReference>
<dbReference type="Proteomes" id="UP000002640">
    <property type="component" value="Unassembled WGS sequence"/>
</dbReference>
<gene>
    <name evidence="2" type="ORF">PHYSODRAFT_299471</name>
</gene>
<protein>
    <submittedName>
        <fullName evidence="2">Uncharacterized protein</fullName>
    </submittedName>
</protein>
<feature type="region of interest" description="Disordered" evidence="1">
    <location>
        <begin position="382"/>
        <end position="401"/>
    </location>
</feature>
<dbReference type="KEGG" id="psoj:PHYSODRAFT_299471"/>
<dbReference type="RefSeq" id="XP_009524632.1">
    <property type="nucleotide sequence ID" value="XM_009526337.1"/>
</dbReference>
<evidence type="ECO:0000256" key="1">
    <source>
        <dbReference type="SAM" id="MobiDB-lite"/>
    </source>
</evidence>
<evidence type="ECO:0000313" key="3">
    <source>
        <dbReference type="Proteomes" id="UP000002640"/>
    </source>
</evidence>
<sequence>MAPGNHNLNNGFCDAEILFSVAETAGNTDNSLYCNEKVVGEPLQRRRVHDTAKSWMNKMDVRSINIAVRSTLLHQPATSRSVDLQRCSGSRGQSNLVRTNESFIYSNLGNSNRALDPRYFAAAKPVLENAVRVLTCLLCRRCAPQNENIQRVYDAPPPRDRAFHFTTGPMRSPHADEKLSLFVRFVTVVVRRKAVLLDNLSRSAIHLTVGETTGTVIQYARVDIALKCNGAAAKATGKSPLQRCRVHVGHDCPESPSRHRWTAANCSAITQVYPRWGLYDCYQSIWAQQRRSFSRETPTTSTMHSDLDARLRGPHWALRTVEQNALRDVIPTAKWFPQHWQSIRRALSPREPVLQASRKLVEPFPYHRRRCLPGRAVEELGSEAASGPEAASEKFRHSSLSLRSMESRSVHHCTRLKRMAKKMVGFAQRGLMVVLAELNFKHQGRPAAQSRRRDMLCGSRRHARVGHANVLELSGVAAEQLMVSGGSSAD</sequence>
<dbReference type="GeneID" id="20641743"/>
<keyword evidence="3" id="KW-1185">Reference proteome</keyword>
<name>G4Z9B4_PHYSP</name>
<evidence type="ECO:0000313" key="2">
    <source>
        <dbReference type="EMBL" id="EGZ21915.1"/>
    </source>
</evidence>
<dbReference type="InParanoid" id="G4Z9B4"/>
<proteinExistence type="predicted"/>
<dbReference type="SMR" id="G4Z9B4"/>
<accession>G4Z9B4</accession>